<proteinExistence type="inferred from homology"/>
<comment type="similarity">
    <text evidence="2">Belongs to the nitroreductase family.</text>
</comment>
<evidence type="ECO:0000256" key="6">
    <source>
        <dbReference type="ARBA" id="ARBA00023002"/>
    </source>
</evidence>
<dbReference type="EMBL" id="JAZDQU010000002">
    <property type="protein sequence ID" value="MEE1885282.1"/>
    <property type="molecule type" value="Genomic_DNA"/>
</dbReference>
<comment type="caution">
    <text evidence="9">The sequence shown here is derived from an EMBL/GenBank/DDBJ whole genome shotgun (WGS) entry which is preliminary data.</text>
</comment>
<keyword evidence="3" id="KW-0285">Flavoprotein</keyword>
<dbReference type="SUPFAM" id="SSF55469">
    <property type="entry name" value="FMN-dependent nitroreductase-like"/>
    <property type="match status" value="1"/>
</dbReference>
<dbReference type="Gene3D" id="3.40.109.10">
    <property type="entry name" value="NADH Oxidase"/>
    <property type="match status" value="1"/>
</dbReference>
<keyword evidence="6" id="KW-0560">Oxidoreductase</keyword>
<keyword evidence="10" id="KW-1185">Reference proteome</keyword>
<feature type="domain" description="Nitroreductase" evidence="8">
    <location>
        <begin position="12"/>
        <end position="171"/>
    </location>
</feature>
<accession>A0ABU7H1U4</accession>
<dbReference type="Proteomes" id="UP001337681">
    <property type="component" value="Unassembled WGS sequence"/>
</dbReference>
<evidence type="ECO:0000256" key="2">
    <source>
        <dbReference type="ARBA" id="ARBA00007118"/>
    </source>
</evidence>
<dbReference type="Pfam" id="PF00881">
    <property type="entry name" value="Nitroreductase"/>
    <property type="match status" value="1"/>
</dbReference>
<evidence type="ECO:0000313" key="10">
    <source>
        <dbReference type="Proteomes" id="UP001337681"/>
    </source>
</evidence>
<keyword evidence="4" id="KW-0288">FMN</keyword>
<protein>
    <submittedName>
        <fullName evidence="9">Nitroreductase</fullName>
    </submittedName>
</protein>
<dbReference type="InterPro" id="IPR026021">
    <property type="entry name" value="YdjA-like"/>
</dbReference>
<dbReference type="CDD" id="cd02135">
    <property type="entry name" value="YdjA-like"/>
    <property type="match status" value="1"/>
</dbReference>
<evidence type="ECO:0000256" key="1">
    <source>
        <dbReference type="ARBA" id="ARBA00001917"/>
    </source>
</evidence>
<dbReference type="PANTHER" id="PTHR43821:SF1">
    <property type="entry name" value="NAD(P)H NITROREDUCTASE YDJA-RELATED"/>
    <property type="match status" value="1"/>
</dbReference>
<reference evidence="9 10" key="1">
    <citation type="submission" date="2024-01" db="EMBL/GenBank/DDBJ databases">
        <title>Pedobacter sp. nov., isolated from oil-contaminated soil.</title>
        <authorList>
            <person name="Le N.T.T."/>
        </authorList>
    </citation>
    <scope>NUCLEOTIDE SEQUENCE [LARGE SCALE GENOMIC DNA]</scope>
    <source>
        <strain evidence="9 10">VNH31</strain>
    </source>
</reference>
<dbReference type="PANTHER" id="PTHR43821">
    <property type="entry name" value="NAD(P)H NITROREDUCTASE YDJA-RELATED"/>
    <property type="match status" value="1"/>
</dbReference>
<sequence length="193" mass="21850">MDKGIEILRNLIQSRRSIFPKSYINNIIEESVIEQVIEAAIYAPTHKKTEPWRFVAFTGDGKSKLGRHAANIYKTLTPEDLFLEKKYNSFIEKADQAGCVIAIIVSLHPDKLPEWEEIASVGCAVQNMALTAESFNLGGYWSSPALIINNIGDYLSLAPNEKCLGFYYLGYHNEALRKAVRTPLERKLTWIKD</sequence>
<evidence type="ECO:0000256" key="5">
    <source>
        <dbReference type="ARBA" id="ARBA00022857"/>
    </source>
</evidence>
<dbReference type="RefSeq" id="WP_330146182.1">
    <property type="nucleotide sequence ID" value="NZ_JAZDQU010000002.1"/>
</dbReference>
<evidence type="ECO:0000256" key="4">
    <source>
        <dbReference type="ARBA" id="ARBA00022643"/>
    </source>
</evidence>
<comment type="cofactor">
    <cofactor evidence="1">
        <name>FMN</name>
        <dbReference type="ChEBI" id="CHEBI:58210"/>
    </cofactor>
</comment>
<evidence type="ECO:0000256" key="7">
    <source>
        <dbReference type="ARBA" id="ARBA00023027"/>
    </source>
</evidence>
<gene>
    <name evidence="9" type="ORF">VRU49_07600</name>
</gene>
<dbReference type="InterPro" id="IPR029479">
    <property type="entry name" value="Nitroreductase"/>
</dbReference>
<dbReference type="InterPro" id="IPR000415">
    <property type="entry name" value="Nitroreductase-like"/>
</dbReference>
<evidence type="ECO:0000256" key="3">
    <source>
        <dbReference type="ARBA" id="ARBA00022630"/>
    </source>
</evidence>
<name>A0ABU7H1U4_9SPHI</name>
<evidence type="ECO:0000259" key="8">
    <source>
        <dbReference type="Pfam" id="PF00881"/>
    </source>
</evidence>
<keyword evidence="7" id="KW-0520">NAD</keyword>
<organism evidence="9 10">
    <name type="scientific">Pedobacter flavus</name>
    <dbReference type="NCBI Taxonomy" id="3113906"/>
    <lineage>
        <taxon>Bacteria</taxon>
        <taxon>Pseudomonadati</taxon>
        <taxon>Bacteroidota</taxon>
        <taxon>Sphingobacteriia</taxon>
        <taxon>Sphingobacteriales</taxon>
        <taxon>Sphingobacteriaceae</taxon>
        <taxon>Pedobacter</taxon>
    </lineage>
</organism>
<dbReference type="InterPro" id="IPR052530">
    <property type="entry name" value="NAD(P)H_nitroreductase"/>
</dbReference>
<evidence type="ECO:0000313" key="9">
    <source>
        <dbReference type="EMBL" id="MEE1885282.1"/>
    </source>
</evidence>
<keyword evidence="5" id="KW-0521">NADP</keyword>